<gene>
    <name evidence="4" type="ORF">EJA03_07460</name>
</gene>
<keyword evidence="1" id="KW-0472">Membrane</keyword>
<sequence length="351" mass="38428">MASPNSTKVQIKSNRVMLITTAIMLIIGLLCASYWFGYARYFESTNNAYLQGDITTIRPKVSGYIAKSFVSDNQKVKKGDLLVELDARDYVTELEQAKAHLAVSKSSIDNLVAQKTLQKSHILQADSRVDSAKAEYQRSTQQVRRSRSLLTKNYASQDEVDDMLAQQKVALAELNEANASLVSAHDQLLVIDSDIHQAEASVVESEVDVDQAKLNLSYTKVYAPVDGIVGKRSVRQGLLVQAGSPLLSLVPTGNIWVEANFKETQLVGIHQGQKVTIEFDAFPDQRLIGIVDSFSPATGAKFALLPPENATGNFTKIVQRVPVKIAIPDQQTLKGRLLPGLSVVTTIDTRG</sequence>
<evidence type="ECO:0000256" key="1">
    <source>
        <dbReference type="SAM" id="Phobius"/>
    </source>
</evidence>
<organism evidence="4 5">
    <name type="scientific">Vibrio pectenicida</name>
    <dbReference type="NCBI Taxonomy" id="62763"/>
    <lineage>
        <taxon>Bacteria</taxon>
        <taxon>Pseudomonadati</taxon>
        <taxon>Pseudomonadota</taxon>
        <taxon>Gammaproteobacteria</taxon>
        <taxon>Vibrionales</taxon>
        <taxon>Vibrionaceae</taxon>
        <taxon>Vibrio</taxon>
    </lineage>
</organism>
<name>A0A3R9F7J7_9VIBR</name>
<evidence type="ECO:0000313" key="4">
    <source>
        <dbReference type="EMBL" id="RSD31659.1"/>
    </source>
</evidence>
<dbReference type="GO" id="GO:0055085">
    <property type="term" value="P:transmembrane transport"/>
    <property type="evidence" value="ECO:0007669"/>
    <property type="project" value="InterPro"/>
</dbReference>
<dbReference type="InterPro" id="IPR050739">
    <property type="entry name" value="MFP"/>
</dbReference>
<evidence type="ECO:0000259" key="2">
    <source>
        <dbReference type="Pfam" id="PF25881"/>
    </source>
</evidence>
<evidence type="ECO:0000259" key="3">
    <source>
        <dbReference type="Pfam" id="PF25954"/>
    </source>
</evidence>
<dbReference type="PANTHER" id="PTHR30386:SF24">
    <property type="entry name" value="MULTIDRUG RESISTANCE EFFLUX PUMP"/>
    <property type="match status" value="1"/>
</dbReference>
<feature type="transmembrane region" description="Helical" evidence="1">
    <location>
        <begin position="16"/>
        <end position="36"/>
    </location>
</feature>
<dbReference type="Pfam" id="PF25954">
    <property type="entry name" value="Beta-barrel_RND_2"/>
    <property type="match status" value="1"/>
</dbReference>
<comment type="caution">
    <text evidence="4">The sequence shown here is derived from an EMBL/GenBank/DDBJ whole genome shotgun (WGS) entry which is preliminary data.</text>
</comment>
<dbReference type="Pfam" id="PF25881">
    <property type="entry name" value="HH_YBHG"/>
    <property type="match status" value="1"/>
</dbReference>
<dbReference type="Gene3D" id="2.40.30.170">
    <property type="match status" value="1"/>
</dbReference>
<dbReference type="InterPro" id="IPR059052">
    <property type="entry name" value="HH_YbhG-like"/>
</dbReference>
<dbReference type="Proteomes" id="UP000269041">
    <property type="component" value="Unassembled WGS sequence"/>
</dbReference>
<dbReference type="Gene3D" id="2.40.50.100">
    <property type="match status" value="1"/>
</dbReference>
<dbReference type="AlphaFoldDB" id="A0A3R9F7J7"/>
<accession>A0A3R9F7J7</accession>
<proteinExistence type="predicted"/>
<evidence type="ECO:0000313" key="5">
    <source>
        <dbReference type="Proteomes" id="UP000269041"/>
    </source>
</evidence>
<dbReference type="OrthoDB" id="9811754at2"/>
<feature type="domain" description="CusB-like beta-barrel" evidence="3">
    <location>
        <begin position="254"/>
        <end position="297"/>
    </location>
</feature>
<reference evidence="4 5" key="1">
    <citation type="submission" date="2018-12" db="EMBL/GenBank/DDBJ databases">
        <title>Genomic taxonomy of the Vibrionaceae family.</title>
        <authorList>
            <person name="Gomez-Gil B."/>
            <person name="Enciso-Ibarra K."/>
        </authorList>
    </citation>
    <scope>NUCLEOTIDE SEQUENCE [LARGE SCALE GENOMIC DNA]</scope>
    <source>
        <strain evidence="4 5">CAIM 594</strain>
    </source>
</reference>
<dbReference type="SUPFAM" id="SSF111369">
    <property type="entry name" value="HlyD-like secretion proteins"/>
    <property type="match status" value="3"/>
</dbReference>
<keyword evidence="1" id="KW-1133">Transmembrane helix</keyword>
<dbReference type="PANTHER" id="PTHR30386">
    <property type="entry name" value="MEMBRANE FUSION SUBUNIT OF EMRAB-TOLC MULTIDRUG EFFLUX PUMP"/>
    <property type="match status" value="1"/>
</dbReference>
<dbReference type="RefSeq" id="WP_125320615.1">
    <property type="nucleotide sequence ID" value="NZ_AP024889.1"/>
</dbReference>
<feature type="domain" description="YbhG-like alpha-helical hairpin" evidence="2">
    <location>
        <begin position="85"/>
        <end position="216"/>
    </location>
</feature>
<keyword evidence="5" id="KW-1185">Reference proteome</keyword>
<dbReference type="InterPro" id="IPR058792">
    <property type="entry name" value="Beta-barrel_RND_2"/>
</dbReference>
<protein>
    <submittedName>
        <fullName evidence="4">HlyD family secretion protein</fullName>
    </submittedName>
</protein>
<keyword evidence="1" id="KW-0812">Transmembrane</keyword>
<dbReference type="EMBL" id="RSFA01000025">
    <property type="protein sequence ID" value="RSD31659.1"/>
    <property type="molecule type" value="Genomic_DNA"/>
</dbReference>